<dbReference type="PROSITE" id="PS50102">
    <property type="entry name" value="RRM"/>
    <property type="match status" value="1"/>
</dbReference>
<accession>A0A392NH71</accession>
<dbReference type="InterPro" id="IPR000504">
    <property type="entry name" value="RRM_dom"/>
</dbReference>
<evidence type="ECO:0000313" key="5">
    <source>
        <dbReference type="Proteomes" id="UP000265520"/>
    </source>
</evidence>
<evidence type="ECO:0000256" key="1">
    <source>
        <dbReference type="PROSITE-ProRule" id="PRU00176"/>
    </source>
</evidence>
<proteinExistence type="predicted"/>
<keyword evidence="5" id="KW-1185">Reference proteome</keyword>
<dbReference type="Pfam" id="PF00076">
    <property type="entry name" value="RRM_1"/>
    <property type="match status" value="1"/>
</dbReference>
<dbReference type="EMBL" id="LXQA010037965">
    <property type="protein sequence ID" value="MCH98559.1"/>
    <property type="molecule type" value="Genomic_DNA"/>
</dbReference>
<sequence length="252" mass="29212">MGEEQEWQTVNRRRRGPKQPIPDIATTKKMHRTHQSSQTTYFFTDIPDSFGAKAMLNIFQKYGNIIEVVIPVKKDKGGRRFGFARFVDVRDSRSFGMYLDTIIIGRDKISVNLSRFQRENGGQRFKQNEEEESQRQRFKQNEEEESHQNNHQHREGGNQTYAHAVRKGGVQRQSERKTQPVLSFEAHKEDMERLKKAFVGEVVQPGMSYNLQNEFHMQGYFGVKVTPLGANLALLEGQEEGEVTALMEETRD</sequence>
<dbReference type="SUPFAM" id="SSF54928">
    <property type="entry name" value="RNA-binding domain, RBD"/>
    <property type="match status" value="1"/>
</dbReference>
<feature type="domain" description="RRM" evidence="3">
    <location>
        <begin position="39"/>
        <end position="116"/>
    </location>
</feature>
<dbReference type="GO" id="GO:0003723">
    <property type="term" value="F:RNA binding"/>
    <property type="evidence" value="ECO:0007669"/>
    <property type="project" value="UniProtKB-UniRule"/>
</dbReference>
<comment type="caution">
    <text evidence="4">The sequence shown here is derived from an EMBL/GenBank/DDBJ whole genome shotgun (WGS) entry which is preliminary data.</text>
</comment>
<evidence type="ECO:0000259" key="3">
    <source>
        <dbReference type="PROSITE" id="PS50102"/>
    </source>
</evidence>
<name>A0A392NH71_9FABA</name>
<evidence type="ECO:0000256" key="2">
    <source>
        <dbReference type="SAM" id="MobiDB-lite"/>
    </source>
</evidence>
<dbReference type="Proteomes" id="UP000265520">
    <property type="component" value="Unassembled WGS sequence"/>
</dbReference>
<feature type="region of interest" description="Disordered" evidence="2">
    <location>
        <begin position="119"/>
        <end position="157"/>
    </location>
</feature>
<organism evidence="4 5">
    <name type="scientific">Trifolium medium</name>
    <dbReference type="NCBI Taxonomy" id="97028"/>
    <lineage>
        <taxon>Eukaryota</taxon>
        <taxon>Viridiplantae</taxon>
        <taxon>Streptophyta</taxon>
        <taxon>Embryophyta</taxon>
        <taxon>Tracheophyta</taxon>
        <taxon>Spermatophyta</taxon>
        <taxon>Magnoliopsida</taxon>
        <taxon>eudicotyledons</taxon>
        <taxon>Gunneridae</taxon>
        <taxon>Pentapetalae</taxon>
        <taxon>rosids</taxon>
        <taxon>fabids</taxon>
        <taxon>Fabales</taxon>
        <taxon>Fabaceae</taxon>
        <taxon>Papilionoideae</taxon>
        <taxon>50 kb inversion clade</taxon>
        <taxon>NPAAA clade</taxon>
        <taxon>Hologalegina</taxon>
        <taxon>IRL clade</taxon>
        <taxon>Trifolieae</taxon>
        <taxon>Trifolium</taxon>
    </lineage>
</organism>
<reference evidence="4 5" key="1">
    <citation type="journal article" date="2018" name="Front. Plant Sci.">
        <title>Red Clover (Trifolium pratense) and Zigzag Clover (T. medium) - A Picture of Genomic Similarities and Differences.</title>
        <authorList>
            <person name="Dluhosova J."/>
            <person name="Istvanek J."/>
            <person name="Nedelnik J."/>
            <person name="Repkova J."/>
        </authorList>
    </citation>
    <scope>NUCLEOTIDE SEQUENCE [LARGE SCALE GENOMIC DNA]</scope>
    <source>
        <strain evidence="5">cv. 10/8</strain>
        <tissue evidence="4">Leaf</tissue>
    </source>
</reference>
<dbReference type="Gene3D" id="3.30.70.330">
    <property type="match status" value="1"/>
</dbReference>
<feature type="region of interest" description="Disordered" evidence="2">
    <location>
        <begin position="1"/>
        <end position="23"/>
    </location>
</feature>
<dbReference type="AlphaFoldDB" id="A0A392NH71"/>
<evidence type="ECO:0000313" key="4">
    <source>
        <dbReference type="EMBL" id="MCH98559.1"/>
    </source>
</evidence>
<dbReference type="InterPro" id="IPR012677">
    <property type="entry name" value="Nucleotide-bd_a/b_plait_sf"/>
</dbReference>
<protein>
    <recommendedName>
        <fullName evidence="3">RRM domain-containing protein</fullName>
    </recommendedName>
</protein>
<feature type="compositionally biased region" description="Basic and acidic residues" evidence="2">
    <location>
        <begin position="133"/>
        <end position="156"/>
    </location>
</feature>
<dbReference type="CDD" id="cd00590">
    <property type="entry name" value="RRM_SF"/>
    <property type="match status" value="1"/>
</dbReference>
<keyword evidence="1" id="KW-0694">RNA-binding</keyword>
<dbReference type="InterPro" id="IPR035979">
    <property type="entry name" value="RBD_domain_sf"/>
</dbReference>